<evidence type="ECO:0000259" key="4">
    <source>
        <dbReference type="PROSITE" id="PS50956"/>
    </source>
</evidence>
<dbReference type="RefSeq" id="WP_279527015.1">
    <property type="nucleotide sequence ID" value="NZ_CP122312.1"/>
</dbReference>
<dbReference type="SMART" id="SM00344">
    <property type="entry name" value="HTH_ASNC"/>
    <property type="match status" value="1"/>
</dbReference>
<evidence type="ECO:0000256" key="1">
    <source>
        <dbReference type="ARBA" id="ARBA00023015"/>
    </source>
</evidence>
<dbReference type="PROSITE" id="PS50956">
    <property type="entry name" value="HTH_ASNC_2"/>
    <property type="match status" value="1"/>
</dbReference>
<dbReference type="Gene3D" id="1.10.10.10">
    <property type="entry name" value="Winged helix-like DNA-binding domain superfamily/Winged helix DNA-binding domain"/>
    <property type="match status" value="1"/>
</dbReference>
<dbReference type="InterPro" id="IPR036390">
    <property type="entry name" value="WH_DNA-bd_sf"/>
</dbReference>
<dbReference type="SUPFAM" id="SSF46785">
    <property type="entry name" value="Winged helix' DNA-binding domain"/>
    <property type="match status" value="1"/>
</dbReference>
<reference evidence="5 6" key="1">
    <citation type="journal article" date="2019" name="Int. J. Syst. Evol. Microbiol.">
        <title>The Global Catalogue of Microorganisms (GCM) 10K type strain sequencing project: providing services to taxonomists for standard genome sequencing and annotation.</title>
        <authorList>
            <consortium name="The Broad Institute Genomics Platform"/>
            <consortium name="The Broad Institute Genome Sequencing Center for Infectious Disease"/>
            <person name="Wu L."/>
            <person name="Ma J."/>
        </authorList>
    </citation>
    <scope>NUCLEOTIDE SEQUENCE [LARGE SCALE GENOMIC DNA]</scope>
    <source>
        <strain evidence="5 6">XZGYJ-43</strain>
    </source>
</reference>
<dbReference type="InterPro" id="IPR011017">
    <property type="entry name" value="TRASH_dom"/>
</dbReference>
<gene>
    <name evidence="5" type="ORF">ACFQJ9_12535</name>
</gene>
<dbReference type="Pfam" id="PF13404">
    <property type="entry name" value="HTH_AsnC-type"/>
    <property type="match status" value="1"/>
</dbReference>
<comment type="caution">
    <text evidence="5">The sequence shown here is derived from an EMBL/GenBank/DDBJ whole genome shotgun (WGS) entry which is preliminary data.</text>
</comment>
<proteinExistence type="predicted"/>
<dbReference type="InterPro" id="IPR000485">
    <property type="entry name" value="AsnC-type_HTH_dom"/>
</dbReference>
<evidence type="ECO:0000313" key="5">
    <source>
        <dbReference type="EMBL" id="MFC7200227.1"/>
    </source>
</evidence>
<keyword evidence="3" id="KW-0804">Transcription</keyword>
<keyword evidence="2" id="KW-0238">DNA-binding</keyword>
<dbReference type="InterPro" id="IPR056526">
    <property type="entry name" value="TRASH_HVO_1752"/>
</dbReference>
<dbReference type="GO" id="GO:0003677">
    <property type="term" value="F:DNA binding"/>
    <property type="evidence" value="ECO:0007669"/>
    <property type="project" value="UniProtKB-KW"/>
</dbReference>
<accession>A0ABD5Z4Q1</accession>
<evidence type="ECO:0000313" key="6">
    <source>
        <dbReference type="Proteomes" id="UP001596447"/>
    </source>
</evidence>
<dbReference type="Pfam" id="PF24273">
    <property type="entry name" value="TRASH_HVO_1752_C"/>
    <property type="match status" value="1"/>
</dbReference>
<dbReference type="AlphaFoldDB" id="A0ABD5Z4Q1"/>
<dbReference type="PANTHER" id="PTHR30154:SF34">
    <property type="entry name" value="TRANSCRIPTIONAL REGULATOR AZLB"/>
    <property type="match status" value="1"/>
</dbReference>
<dbReference type="Proteomes" id="UP001596447">
    <property type="component" value="Unassembled WGS sequence"/>
</dbReference>
<dbReference type="CDD" id="cd00090">
    <property type="entry name" value="HTH_ARSR"/>
    <property type="match status" value="1"/>
</dbReference>
<dbReference type="PRINTS" id="PR00033">
    <property type="entry name" value="HTHASNC"/>
</dbReference>
<sequence length="197" mass="21849">MPDLDDTDLEILRLLTEDARRSYRDIGERVDLSAPAVSDRVARLKELGVVRRFTVDVDRSTLREGTPVLVTLSLDAGTVDRVRATLRDEEAVEHLFTTASGDLVFHARVPDPAVHRWLAESLDLDATVADVDVTLLANVDWSPSVGGTEFALGCAECDNTVTSEGVSARIGGERYQFCCPSCESRFRERYERFEESA</sequence>
<name>A0ABD5Z4Q1_9EURY</name>
<dbReference type="InterPro" id="IPR036388">
    <property type="entry name" value="WH-like_DNA-bd_sf"/>
</dbReference>
<evidence type="ECO:0000256" key="3">
    <source>
        <dbReference type="ARBA" id="ARBA00023163"/>
    </source>
</evidence>
<evidence type="ECO:0000256" key="2">
    <source>
        <dbReference type="ARBA" id="ARBA00023125"/>
    </source>
</evidence>
<protein>
    <submittedName>
        <fullName evidence="5">AsnC family transcriptional regulator</fullName>
    </submittedName>
</protein>
<keyword evidence="6" id="KW-1185">Reference proteome</keyword>
<feature type="domain" description="HTH asnC-type" evidence="4">
    <location>
        <begin position="4"/>
        <end position="67"/>
    </location>
</feature>
<dbReference type="InterPro" id="IPR019888">
    <property type="entry name" value="Tscrpt_reg_AsnC-like"/>
</dbReference>
<organism evidence="5 6">
    <name type="scientific">Halospeciosus flavus</name>
    <dbReference type="NCBI Taxonomy" id="3032283"/>
    <lineage>
        <taxon>Archaea</taxon>
        <taxon>Methanobacteriati</taxon>
        <taxon>Methanobacteriota</taxon>
        <taxon>Stenosarchaea group</taxon>
        <taxon>Halobacteria</taxon>
        <taxon>Halobacteriales</taxon>
        <taxon>Halobacteriaceae</taxon>
        <taxon>Halospeciosus</taxon>
    </lineage>
</organism>
<keyword evidence="1" id="KW-0805">Transcription regulation</keyword>
<dbReference type="EMBL" id="JBHTAR010000011">
    <property type="protein sequence ID" value="MFC7200227.1"/>
    <property type="molecule type" value="Genomic_DNA"/>
</dbReference>
<dbReference type="InterPro" id="IPR011991">
    <property type="entry name" value="ArsR-like_HTH"/>
</dbReference>
<dbReference type="PANTHER" id="PTHR30154">
    <property type="entry name" value="LEUCINE-RESPONSIVE REGULATORY PROTEIN"/>
    <property type="match status" value="1"/>
</dbReference>
<dbReference type="SMART" id="SM00746">
    <property type="entry name" value="TRASH"/>
    <property type="match status" value="1"/>
</dbReference>